<evidence type="ECO:0000313" key="19">
    <source>
        <dbReference type="EMBL" id="AAS75441.1"/>
    </source>
</evidence>
<keyword evidence="12 17" id="KW-0520">NAD</keyword>
<feature type="transmembrane region" description="Helical" evidence="17">
    <location>
        <begin position="42"/>
        <end position="64"/>
    </location>
</feature>
<dbReference type="Pfam" id="PF00361">
    <property type="entry name" value="Proton_antipo_M"/>
    <property type="match status" value="1"/>
</dbReference>
<feature type="transmembrane region" description="Helical" evidence="17">
    <location>
        <begin position="98"/>
        <end position="116"/>
    </location>
</feature>
<comment type="similarity">
    <text evidence="3 17">Belongs to the complex I subunit 4 family.</text>
</comment>
<keyword evidence="9" id="KW-1278">Translocase</keyword>
<feature type="transmembrane region" description="Helical" evidence="17">
    <location>
        <begin position="357"/>
        <end position="383"/>
    </location>
</feature>
<dbReference type="PANTHER" id="PTHR43507">
    <property type="entry name" value="NADH-UBIQUINONE OXIDOREDUCTASE CHAIN 4"/>
    <property type="match status" value="1"/>
</dbReference>
<evidence type="ECO:0000256" key="3">
    <source>
        <dbReference type="ARBA" id="ARBA00009025"/>
    </source>
</evidence>
<dbReference type="GO" id="GO:0031966">
    <property type="term" value="C:mitochondrial membrane"/>
    <property type="evidence" value="ECO:0007669"/>
    <property type="project" value="UniProtKB-SubCell"/>
</dbReference>
<dbReference type="GO" id="GO:0042773">
    <property type="term" value="P:ATP synthesis coupled electron transport"/>
    <property type="evidence" value="ECO:0007669"/>
    <property type="project" value="InterPro"/>
</dbReference>
<gene>
    <name evidence="19" type="primary">ND4</name>
</gene>
<dbReference type="AlphaFoldDB" id="Q697G1"/>
<evidence type="ECO:0000256" key="4">
    <source>
        <dbReference type="ARBA" id="ARBA00012944"/>
    </source>
</evidence>
<evidence type="ECO:0000256" key="1">
    <source>
        <dbReference type="ARBA" id="ARBA00003257"/>
    </source>
</evidence>
<keyword evidence="11 17" id="KW-1133">Transmembrane helix</keyword>
<proteinExistence type="inferred from homology"/>
<feature type="transmembrane region" description="Helical" evidence="17">
    <location>
        <begin position="285"/>
        <end position="305"/>
    </location>
</feature>
<dbReference type="GO" id="GO:0003954">
    <property type="term" value="F:NADH dehydrogenase activity"/>
    <property type="evidence" value="ECO:0007669"/>
    <property type="project" value="TreeGrafter"/>
</dbReference>
<evidence type="ECO:0000256" key="6">
    <source>
        <dbReference type="ARBA" id="ARBA00022448"/>
    </source>
</evidence>
<dbReference type="GO" id="GO:0048039">
    <property type="term" value="F:ubiquinone binding"/>
    <property type="evidence" value="ECO:0007669"/>
    <property type="project" value="TreeGrafter"/>
</dbReference>
<dbReference type="PRINTS" id="PR01437">
    <property type="entry name" value="NUOXDRDTASE4"/>
</dbReference>
<feature type="transmembrane region" description="Helical" evidence="17">
    <location>
        <begin position="326"/>
        <end position="345"/>
    </location>
</feature>
<name>Q697G1_NEOAD</name>
<keyword evidence="7 17" id="KW-0679">Respiratory chain</keyword>
<accession>Q697G1</accession>
<dbReference type="GO" id="GO:0008137">
    <property type="term" value="F:NADH dehydrogenase (ubiquinone) activity"/>
    <property type="evidence" value="ECO:0007669"/>
    <property type="project" value="UniProtKB-UniRule"/>
</dbReference>
<dbReference type="EMBL" id="AY572539">
    <property type="protein sequence ID" value="AAS75441.1"/>
    <property type="molecule type" value="Genomic_DNA"/>
</dbReference>
<feature type="transmembrane region" description="Helical" evidence="17">
    <location>
        <begin position="128"/>
        <end position="146"/>
    </location>
</feature>
<keyword evidence="13 17" id="KW-0830">Ubiquinone</keyword>
<evidence type="ECO:0000259" key="18">
    <source>
        <dbReference type="Pfam" id="PF00361"/>
    </source>
</evidence>
<evidence type="ECO:0000256" key="15">
    <source>
        <dbReference type="ARBA" id="ARBA00023136"/>
    </source>
</evidence>
<evidence type="ECO:0000256" key="2">
    <source>
        <dbReference type="ARBA" id="ARBA00004225"/>
    </source>
</evidence>
<keyword evidence="10 17" id="KW-0249">Electron transport</keyword>
<protein>
    <recommendedName>
        <fullName evidence="5 17">NADH-ubiquinone oxidoreductase chain 4</fullName>
        <ecNumber evidence="4 17">7.1.1.2</ecNumber>
    </recommendedName>
</protein>
<keyword evidence="6 17" id="KW-0813">Transport</keyword>
<evidence type="ECO:0000256" key="16">
    <source>
        <dbReference type="ARBA" id="ARBA00049551"/>
    </source>
</evidence>
<feature type="domain" description="NADH:quinone oxidoreductase/Mrp antiporter transmembrane" evidence="18">
    <location>
        <begin position="95"/>
        <end position="368"/>
    </location>
</feature>
<sequence>MLKIFFPILSSSMIPSKLSYLTLSTNLMLVNWSISNSNMHSISYFLMGDLLSFWMTNLTLWMILTISFLKINSKKYSMISNMILMIMFLTFYNWNIMMFYIMFEISLMMIIIYILMWSYQPERLESTLYMLIMTSIFSLPFMYLIIMELSNTNFWFNSLKLNMWKFMSMVFIFSMKMPIYFLHMWLPKAHTEAPIQGSMILAALMLKLGSYGLTRISMILSKEKTFSISLIMLLMLMTILLSMNCIIQTDLKMLIAYSSIVHMMMSFICIILNKNLAINSMLIMSISHGLTSSMMFFMANMVYLKSKSRNLIINKGIMNNSNSDKIIWFTACMMNLPMPPFLGILSEIFSMKLILDWYPMMITMVIIMMMFSFMFSLFIFIQISQTNKSKIINMGNLKTLKKNLITNLHWMPNLMIIKLSMIMLS</sequence>
<evidence type="ECO:0000256" key="9">
    <source>
        <dbReference type="ARBA" id="ARBA00022967"/>
    </source>
</evidence>
<keyword evidence="14 17" id="KW-0496">Mitochondrion</keyword>
<feature type="transmembrane region" description="Helical" evidence="17">
    <location>
        <begin position="166"/>
        <end position="186"/>
    </location>
</feature>
<comment type="function">
    <text evidence="17">Core subunit of the mitochondrial membrane respiratory chain NADH dehydrogenase (Complex I) which catalyzes electron transfer from NADH through the respiratory chain, using ubiquinone as an electron acceptor. Essential for the catalytic activity and assembly of complex I.</text>
</comment>
<keyword evidence="8 17" id="KW-0812">Transmembrane</keyword>
<organism evidence="19">
    <name type="scientific">Neomaskellia andropogonis</name>
    <name type="common">Sugarcane whitefly</name>
    <dbReference type="NCBI Taxonomy" id="266944"/>
    <lineage>
        <taxon>Eukaryota</taxon>
        <taxon>Metazoa</taxon>
        <taxon>Ecdysozoa</taxon>
        <taxon>Arthropoda</taxon>
        <taxon>Hexapoda</taxon>
        <taxon>Insecta</taxon>
        <taxon>Pterygota</taxon>
        <taxon>Neoptera</taxon>
        <taxon>Paraneoptera</taxon>
        <taxon>Hemiptera</taxon>
        <taxon>Sternorrhyncha</taxon>
        <taxon>Aleyrodoidea</taxon>
        <taxon>Aleyrodidae</taxon>
        <taxon>Aleyrodinae</taxon>
        <taxon>Neomaskellia</taxon>
    </lineage>
</organism>
<evidence type="ECO:0000256" key="11">
    <source>
        <dbReference type="ARBA" id="ARBA00022989"/>
    </source>
</evidence>
<evidence type="ECO:0000256" key="14">
    <source>
        <dbReference type="ARBA" id="ARBA00023128"/>
    </source>
</evidence>
<reference evidence="19" key="1">
    <citation type="journal article" date="2004" name="BMC Evol. Biol.">
        <title>Organization of the mitochondrial genomes of whiteflies, aphids, and psyllids (Hemiptera, Sternorrhyncha).</title>
        <authorList>
            <person name="Thao M.L."/>
            <person name="Baumann L."/>
            <person name="Baumann P."/>
        </authorList>
    </citation>
    <scope>NUCLEOTIDE SEQUENCE</scope>
</reference>
<dbReference type="EC" id="7.1.1.2" evidence="4 17"/>
<evidence type="ECO:0000256" key="13">
    <source>
        <dbReference type="ARBA" id="ARBA00023075"/>
    </source>
</evidence>
<keyword evidence="15 17" id="KW-0472">Membrane</keyword>
<evidence type="ECO:0000256" key="10">
    <source>
        <dbReference type="ARBA" id="ARBA00022982"/>
    </source>
</evidence>
<evidence type="ECO:0000256" key="17">
    <source>
        <dbReference type="RuleBase" id="RU003297"/>
    </source>
</evidence>
<evidence type="ECO:0000256" key="5">
    <source>
        <dbReference type="ARBA" id="ARBA00021006"/>
    </source>
</evidence>
<feature type="transmembrane region" description="Helical" evidence="17">
    <location>
        <begin position="254"/>
        <end position="273"/>
    </location>
</feature>
<dbReference type="PANTHER" id="PTHR43507:SF20">
    <property type="entry name" value="NADH-UBIQUINONE OXIDOREDUCTASE CHAIN 4"/>
    <property type="match status" value="1"/>
</dbReference>
<comment type="subcellular location">
    <subcellularLocation>
        <location evidence="2 17">Mitochondrion membrane</location>
        <topology evidence="2 17">Multi-pass membrane protein</topology>
    </subcellularLocation>
</comment>
<evidence type="ECO:0000256" key="12">
    <source>
        <dbReference type="ARBA" id="ARBA00023027"/>
    </source>
</evidence>
<geneLocation type="mitochondrion" evidence="19"/>
<evidence type="ECO:0000256" key="8">
    <source>
        <dbReference type="ARBA" id="ARBA00022692"/>
    </source>
</evidence>
<comment type="catalytic activity">
    <reaction evidence="16 17">
        <text>a ubiquinone + NADH + 5 H(+)(in) = a ubiquinol + NAD(+) + 4 H(+)(out)</text>
        <dbReference type="Rhea" id="RHEA:29091"/>
        <dbReference type="Rhea" id="RHEA-COMP:9565"/>
        <dbReference type="Rhea" id="RHEA-COMP:9566"/>
        <dbReference type="ChEBI" id="CHEBI:15378"/>
        <dbReference type="ChEBI" id="CHEBI:16389"/>
        <dbReference type="ChEBI" id="CHEBI:17976"/>
        <dbReference type="ChEBI" id="CHEBI:57540"/>
        <dbReference type="ChEBI" id="CHEBI:57945"/>
        <dbReference type="EC" id="7.1.1.2"/>
    </reaction>
</comment>
<feature type="transmembrane region" description="Helical" evidence="17">
    <location>
        <begin position="226"/>
        <end position="247"/>
    </location>
</feature>
<dbReference type="GO" id="GO:0015990">
    <property type="term" value="P:electron transport coupled proton transport"/>
    <property type="evidence" value="ECO:0007669"/>
    <property type="project" value="TreeGrafter"/>
</dbReference>
<dbReference type="InterPro" id="IPR001750">
    <property type="entry name" value="ND/Mrp_TM"/>
</dbReference>
<evidence type="ECO:0000256" key="7">
    <source>
        <dbReference type="ARBA" id="ARBA00022660"/>
    </source>
</evidence>
<comment type="function">
    <text evidence="1">Core subunit of the mitochondrial membrane respiratory chain NADH dehydrogenase (Complex I) that is believed to belong to the minimal assembly required for catalysis. Complex I functions in the transfer of electrons from NADH to the respiratory chain. The immediate electron acceptor for the enzyme is believed to be ubiquinone.</text>
</comment>
<dbReference type="InterPro" id="IPR003918">
    <property type="entry name" value="NADH_UbQ_OxRdtase"/>
</dbReference>